<reference evidence="1 2" key="3">
    <citation type="journal article" date="2022" name="Microbiol. Spectr.">
        <title>Folding features and dynamics of 3D genome architecture in plant fungal pathogens.</title>
        <authorList>
            <person name="Xia C."/>
        </authorList>
    </citation>
    <scope>NUCLEOTIDE SEQUENCE [LARGE SCALE GENOMIC DNA]</scope>
    <source>
        <strain evidence="1 2">93-210</strain>
    </source>
</reference>
<proteinExistence type="predicted"/>
<dbReference type="EMBL" id="CM045867">
    <property type="protein sequence ID" value="KAI7959306.1"/>
    <property type="molecule type" value="Genomic_DNA"/>
</dbReference>
<gene>
    <name evidence="1" type="ORF">MJO28_003097</name>
</gene>
<name>A0ACC0ERF9_9BASI</name>
<accession>A0ACC0ERF9</accession>
<evidence type="ECO:0000313" key="2">
    <source>
        <dbReference type="Proteomes" id="UP001060170"/>
    </source>
</evidence>
<organism evidence="1 2">
    <name type="scientific">Puccinia striiformis f. sp. tritici</name>
    <dbReference type="NCBI Taxonomy" id="168172"/>
    <lineage>
        <taxon>Eukaryota</taxon>
        <taxon>Fungi</taxon>
        <taxon>Dikarya</taxon>
        <taxon>Basidiomycota</taxon>
        <taxon>Pucciniomycotina</taxon>
        <taxon>Pucciniomycetes</taxon>
        <taxon>Pucciniales</taxon>
        <taxon>Pucciniaceae</taxon>
        <taxon>Puccinia</taxon>
    </lineage>
</organism>
<reference evidence="2" key="2">
    <citation type="journal article" date="2018" name="Mol. Plant Microbe Interact.">
        <title>Genome sequence resources for the wheat stripe rust pathogen (Puccinia striiformis f. sp. tritici) and the barley stripe rust pathogen (Puccinia striiformis f. sp. hordei).</title>
        <authorList>
            <person name="Xia C."/>
            <person name="Wang M."/>
            <person name="Yin C."/>
            <person name="Cornejo O.E."/>
            <person name="Hulbert S.H."/>
            <person name="Chen X."/>
        </authorList>
    </citation>
    <scope>NUCLEOTIDE SEQUENCE [LARGE SCALE GENOMIC DNA]</scope>
    <source>
        <strain evidence="2">93-210</strain>
    </source>
</reference>
<dbReference type="Proteomes" id="UP001060170">
    <property type="component" value="Chromosome 3"/>
</dbReference>
<sequence length="71" mass="8236">MTLPGIKVGDLKELDDLLFSYRKCLQKYWPEEPSQPNLHLTQHYSDIWPTPINSCMGSRTGEWNSSETSHK</sequence>
<keyword evidence="2" id="KW-1185">Reference proteome</keyword>
<evidence type="ECO:0000313" key="1">
    <source>
        <dbReference type="EMBL" id="KAI7959306.1"/>
    </source>
</evidence>
<comment type="caution">
    <text evidence="1">The sequence shown here is derived from an EMBL/GenBank/DDBJ whole genome shotgun (WGS) entry which is preliminary data.</text>
</comment>
<reference evidence="2" key="1">
    <citation type="journal article" date="2018" name="BMC Genomics">
        <title>Genomic insights into host adaptation between the wheat stripe rust pathogen (Puccinia striiformis f. sp. tritici) and the barley stripe rust pathogen (Puccinia striiformis f. sp. hordei).</title>
        <authorList>
            <person name="Xia C."/>
            <person name="Wang M."/>
            <person name="Yin C."/>
            <person name="Cornejo O.E."/>
            <person name="Hulbert S.H."/>
            <person name="Chen X."/>
        </authorList>
    </citation>
    <scope>NUCLEOTIDE SEQUENCE [LARGE SCALE GENOMIC DNA]</scope>
    <source>
        <strain evidence="2">93-210</strain>
    </source>
</reference>
<protein>
    <submittedName>
        <fullName evidence="1">Uncharacterized protein</fullName>
    </submittedName>
</protein>